<sequence>MMTVIIAVSTMIVLMVSLVSSFQFPMPLLSTSTLTSRVSTSTSTSQLFMAGFGAPAPSKKNIKKGGSNNKSKGETKKVNTTELKNKLLKKVTKMYGGTTPEEITKGTEKRIESMMSSEIKEAFVLRDVCQQFDKRVSGMDFDTIRRKFSNEDIEIAVQNRDKYELYLTENNLSPEKLQMEMQRITWDASATAKACKSLTGTMSTTFQNRVLKASQYAYDVCSSSSASEDDDDKVLDVGCGYGVTIPFLKKVGFRNKQIHGIDLSSEMIDYAKQFYPDIEVDGGKFIADDFYKIGRQQQDTTTTKYRSVLFCSALHDLPDMKTALLKTKNELLDTTKIGSRIIIIHAQGASHVQGQTKQNSLLVPRALPTTDELNDWLCDDNSNDSNDDNYNSSQIKMKLIVEPAESKSEREIREGYLAVLEII</sequence>
<evidence type="ECO:0000313" key="5">
    <source>
        <dbReference type="Proteomes" id="UP000095751"/>
    </source>
</evidence>
<evidence type="ECO:0000256" key="1">
    <source>
        <dbReference type="SAM" id="MobiDB-lite"/>
    </source>
</evidence>
<dbReference type="Gene3D" id="3.40.50.150">
    <property type="entry name" value="Vaccinia Virus protein VP39"/>
    <property type="match status" value="1"/>
</dbReference>
<dbReference type="Proteomes" id="UP000095751">
    <property type="component" value="Unassembled WGS sequence"/>
</dbReference>
<dbReference type="InParanoid" id="A0A1E7FMT6"/>
<evidence type="ECO:0000256" key="2">
    <source>
        <dbReference type="SAM" id="SignalP"/>
    </source>
</evidence>
<dbReference type="InterPro" id="IPR029063">
    <property type="entry name" value="SAM-dependent_MTases_sf"/>
</dbReference>
<dbReference type="KEGG" id="fcy:FRACYDRAFT_206510"/>
<evidence type="ECO:0000313" key="4">
    <source>
        <dbReference type="EMBL" id="OEU19492.1"/>
    </source>
</evidence>
<dbReference type="InterPro" id="IPR025714">
    <property type="entry name" value="Methyltranfer_dom"/>
</dbReference>
<name>A0A1E7FMT6_9STRA</name>
<dbReference type="OrthoDB" id="540004at2759"/>
<dbReference type="EMBL" id="KV784355">
    <property type="protein sequence ID" value="OEU19492.1"/>
    <property type="molecule type" value="Genomic_DNA"/>
</dbReference>
<protein>
    <recommendedName>
        <fullName evidence="3">Methyltransferase domain-containing protein</fullName>
    </recommendedName>
</protein>
<gene>
    <name evidence="4" type="ORF">FRACYDRAFT_206510</name>
</gene>
<feature type="region of interest" description="Disordered" evidence="1">
    <location>
        <begin position="58"/>
        <end position="79"/>
    </location>
</feature>
<dbReference type="AlphaFoldDB" id="A0A1E7FMT6"/>
<feature type="signal peptide" evidence="2">
    <location>
        <begin position="1"/>
        <end position="21"/>
    </location>
</feature>
<proteinExistence type="predicted"/>
<dbReference type="CDD" id="cd02440">
    <property type="entry name" value="AdoMet_MTases"/>
    <property type="match status" value="1"/>
</dbReference>
<reference evidence="4 5" key="1">
    <citation type="submission" date="2016-09" db="EMBL/GenBank/DDBJ databases">
        <title>Extensive genetic diversity and differential bi-allelic expression allows diatom success in the polar Southern Ocean.</title>
        <authorList>
            <consortium name="DOE Joint Genome Institute"/>
            <person name="Mock T."/>
            <person name="Otillar R.P."/>
            <person name="Strauss J."/>
            <person name="Dupont C."/>
            <person name="Frickenhaus S."/>
            <person name="Maumus F."/>
            <person name="Mcmullan M."/>
            <person name="Sanges R."/>
            <person name="Schmutz J."/>
            <person name="Toseland A."/>
            <person name="Valas R."/>
            <person name="Veluchamy A."/>
            <person name="Ward B.J."/>
            <person name="Allen A."/>
            <person name="Barry K."/>
            <person name="Falciatore A."/>
            <person name="Ferrante M."/>
            <person name="Fortunato A.E."/>
            <person name="Gloeckner G."/>
            <person name="Gruber A."/>
            <person name="Hipkin R."/>
            <person name="Janech M."/>
            <person name="Kroth P."/>
            <person name="Leese F."/>
            <person name="Lindquist E."/>
            <person name="Lyon B.R."/>
            <person name="Martin J."/>
            <person name="Mayer C."/>
            <person name="Parker M."/>
            <person name="Quesneville H."/>
            <person name="Raymond J."/>
            <person name="Uhlig C."/>
            <person name="Valentin K.U."/>
            <person name="Worden A.Z."/>
            <person name="Armbrust E.V."/>
            <person name="Bowler C."/>
            <person name="Green B."/>
            <person name="Moulton V."/>
            <person name="Van Oosterhout C."/>
            <person name="Grigoriev I."/>
        </authorList>
    </citation>
    <scope>NUCLEOTIDE SEQUENCE [LARGE SCALE GENOMIC DNA]</scope>
    <source>
        <strain evidence="4 5">CCMP1102</strain>
    </source>
</reference>
<organism evidence="4 5">
    <name type="scientific">Fragilariopsis cylindrus CCMP1102</name>
    <dbReference type="NCBI Taxonomy" id="635003"/>
    <lineage>
        <taxon>Eukaryota</taxon>
        <taxon>Sar</taxon>
        <taxon>Stramenopiles</taxon>
        <taxon>Ochrophyta</taxon>
        <taxon>Bacillariophyta</taxon>
        <taxon>Bacillariophyceae</taxon>
        <taxon>Bacillariophycidae</taxon>
        <taxon>Bacillariales</taxon>
        <taxon>Bacillariaceae</taxon>
        <taxon>Fragilariopsis</taxon>
    </lineage>
</organism>
<feature type="chain" id="PRO_5009193336" description="Methyltransferase domain-containing protein" evidence="2">
    <location>
        <begin position="22"/>
        <end position="423"/>
    </location>
</feature>
<dbReference type="Pfam" id="PF13847">
    <property type="entry name" value="Methyltransf_31"/>
    <property type="match status" value="1"/>
</dbReference>
<keyword evidence="2" id="KW-0732">Signal</keyword>
<dbReference type="SUPFAM" id="SSF53335">
    <property type="entry name" value="S-adenosyl-L-methionine-dependent methyltransferases"/>
    <property type="match status" value="1"/>
</dbReference>
<evidence type="ECO:0000259" key="3">
    <source>
        <dbReference type="Pfam" id="PF13847"/>
    </source>
</evidence>
<feature type="domain" description="Methyltransferase" evidence="3">
    <location>
        <begin position="229"/>
        <end position="362"/>
    </location>
</feature>
<keyword evidence="5" id="KW-1185">Reference proteome</keyword>
<accession>A0A1E7FMT6</accession>